<evidence type="ECO:0000313" key="4">
    <source>
        <dbReference type="Proteomes" id="UP000478417"/>
    </source>
</evidence>
<protein>
    <recommendedName>
        <fullName evidence="2">Fibronectin type-III domain-containing protein</fullName>
    </recommendedName>
</protein>
<feature type="domain" description="Fibronectin type-III" evidence="2">
    <location>
        <begin position="298"/>
        <end position="388"/>
    </location>
</feature>
<evidence type="ECO:0000259" key="2">
    <source>
        <dbReference type="PROSITE" id="PS50853"/>
    </source>
</evidence>
<dbReference type="InterPro" id="IPR009003">
    <property type="entry name" value="Peptidase_S1_PA"/>
</dbReference>
<sequence>MRNLPGTFILFLGSLSALLGQTTILPEVLDLSQTTEKPYSYNGYLGVGSTNGFASGSASMVENGVIVTAAHVIFDDVNLVWEPSNAISYYPQRHTPNGSPVLTGSFKPEAFSRWTSYATRVENDPSGIGLSSPDTFNIDFAAGYISPFIKLASLRSFPEVHVDAEETVSILRDNREKMIVGYPADTDFIPESNIGLMHRTEPGDYFSFWSGLESRPDDTWRDSENFWVATYGFENVNTHSGNSGGPIYVRDDENAWVVAGVVVGSVGSTGVLIRGIDENAWQWIEESIVARGTSDLRRVTNLTAEQTSSTTILLQWEDNSEGETGYKIYRLDGGFWEAIATVPADREAYGDVNIIPGQVYRYKVQTIGTGSALTPKSKPVTVVTTGRSTVAATHFDQPWLGFVTEGDSNWFVDDGNRLRAGKVRSLGQSSLRLDIIGPGTLDFSWSVSSEVNQEYNTPGPTFGEIYDAVYLHLNGNPVMEGQTPVFLSGFIGPTARQMVLPAGAHTIEWIYEKDPYSTEGEDTAFLDSLLWTPDPANPYPVQGGFAMEDPGWHSSTWFGPYVATGTPWVSHSELGWLYLRPGNGEDLYFHSILPELGDLYTNSAVFPYVYHINRGVWLFYFESSGDFGERLWFYDQELSIPVRVN</sequence>
<dbReference type="AlphaFoldDB" id="A0A6B2M2H1"/>
<dbReference type="SUPFAM" id="SSF50494">
    <property type="entry name" value="Trypsin-like serine proteases"/>
    <property type="match status" value="1"/>
</dbReference>
<dbReference type="Gene3D" id="2.40.10.10">
    <property type="entry name" value="Trypsin-like serine proteases"/>
    <property type="match status" value="2"/>
</dbReference>
<dbReference type="InterPro" id="IPR003961">
    <property type="entry name" value="FN3_dom"/>
</dbReference>
<dbReference type="InterPro" id="IPR043504">
    <property type="entry name" value="Peptidase_S1_PA_chymotrypsin"/>
</dbReference>
<organism evidence="3 4">
    <name type="scientific">Oceanipulchritudo coccoides</name>
    <dbReference type="NCBI Taxonomy" id="2706888"/>
    <lineage>
        <taxon>Bacteria</taxon>
        <taxon>Pseudomonadati</taxon>
        <taxon>Verrucomicrobiota</taxon>
        <taxon>Opitutia</taxon>
        <taxon>Puniceicoccales</taxon>
        <taxon>Oceanipulchritudinaceae</taxon>
        <taxon>Oceanipulchritudo</taxon>
    </lineage>
</organism>
<feature type="signal peptide" evidence="1">
    <location>
        <begin position="1"/>
        <end position="19"/>
    </location>
</feature>
<dbReference type="InterPro" id="IPR013783">
    <property type="entry name" value="Ig-like_fold"/>
</dbReference>
<name>A0A6B2M2H1_9BACT</name>
<gene>
    <name evidence="3" type="ORF">G0Q06_07445</name>
</gene>
<dbReference type="InterPro" id="IPR036116">
    <property type="entry name" value="FN3_sf"/>
</dbReference>
<reference evidence="3 4" key="1">
    <citation type="submission" date="2020-02" db="EMBL/GenBank/DDBJ databases">
        <title>Albibacoteraceae fam. nov., the first described family within the subdivision 4 Verrucomicrobia.</title>
        <authorList>
            <person name="Xi F."/>
        </authorList>
    </citation>
    <scope>NUCLEOTIDE SEQUENCE [LARGE SCALE GENOMIC DNA]</scope>
    <source>
        <strain evidence="3 4">CK1056</strain>
    </source>
</reference>
<comment type="caution">
    <text evidence="3">The sequence shown here is derived from an EMBL/GenBank/DDBJ whole genome shotgun (WGS) entry which is preliminary data.</text>
</comment>
<accession>A0A6B2M2H1</accession>
<dbReference type="CDD" id="cd00063">
    <property type="entry name" value="FN3"/>
    <property type="match status" value="1"/>
</dbReference>
<proteinExistence type="predicted"/>
<dbReference type="EMBL" id="JAAGNX010000002">
    <property type="protein sequence ID" value="NDV62277.1"/>
    <property type="molecule type" value="Genomic_DNA"/>
</dbReference>
<dbReference type="Proteomes" id="UP000478417">
    <property type="component" value="Unassembled WGS sequence"/>
</dbReference>
<evidence type="ECO:0000256" key="1">
    <source>
        <dbReference type="SAM" id="SignalP"/>
    </source>
</evidence>
<dbReference type="PROSITE" id="PS50853">
    <property type="entry name" value="FN3"/>
    <property type="match status" value="1"/>
</dbReference>
<dbReference type="Pfam" id="PF00041">
    <property type="entry name" value="fn3"/>
    <property type="match status" value="1"/>
</dbReference>
<evidence type="ECO:0000313" key="3">
    <source>
        <dbReference type="EMBL" id="NDV62277.1"/>
    </source>
</evidence>
<keyword evidence="1" id="KW-0732">Signal</keyword>
<keyword evidence="4" id="KW-1185">Reference proteome</keyword>
<dbReference type="Gene3D" id="2.60.40.10">
    <property type="entry name" value="Immunoglobulins"/>
    <property type="match status" value="1"/>
</dbReference>
<feature type="chain" id="PRO_5025618825" description="Fibronectin type-III domain-containing protein" evidence="1">
    <location>
        <begin position="20"/>
        <end position="645"/>
    </location>
</feature>
<dbReference type="SUPFAM" id="SSF49265">
    <property type="entry name" value="Fibronectin type III"/>
    <property type="match status" value="1"/>
</dbReference>
<dbReference type="RefSeq" id="WP_163964030.1">
    <property type="nucleotide sequence ID" value="NZ_JAAGNX010000002.1"/>
</dbReference>